<dbReference type="InterPro" id="IPR019665">
    <property type="entry name" value="OxRdtase/DH_put_Rossmann_dom"/>
</dbReference>
<accession>A0A6J6TNI0</accession>
<protein>
    <submittedName>
        <fullName evidence="3">Unannotated protein</fullName>
    </submittedName>
</protein>
<name>A0A6J6TNI0_9ZZZZ</name>
<dbReference type="AlphaFoldDB" id="A0A6J6TNI0"/>
<evidence type="ECO:0000259" key="1">
    <source>
        <dbReference type="Pfam" id="PF10727"/>
    </source>
</evidence>
<feature type="domain" description="DUF2520" evidence="2">
    <location>
        <begin position="142"/>
        <end position="266"/>
    </location>
</feature>
<gene>
    <name evidence="3" type="ORF">UFOPK2810_00714</name>
    <name evidence="4" type="ORF">UFOPK3957_00889</name>
</gene>
<dbReference type="Gene3D" id="1.10.1040.20">
    <property type="entry name" value="ProC-like, C-terminal domain"/>
    <property type="match status" value="1"/>
</dbReference>
<dbReference type="EMBL" id="CAEZYZ010000102">
    <property type="protein sequence ID" value="CAB4748365.1"/>
    <property type="molecule type" value="Genomic_DNA"/>
</dbReference>
<dbReference type="EMBL" id="CAFBOM010000136">
    <property type="protein sequence ID" value="CAB4988655.1"/>
    <property type="molecule type" value="Genomic_DNA"/>
</dbReference>
<dbReference type="InterPro" id="IPR018931">
    <property type="entry name" value="DUF2520"/>
</dbReference>
<dbReference type="Pfam" id="PF10727">
    <property type="entry name" value="Rossmann-like"/>
    <property type="match status" value="1"/>
</dbReference>
<sequence>MSDEGPPRLSVGVIGAGRVGAVLGAALRRAGHDVAAVTAVSDISRLRAEAMLPGVPILDLPATVRDVDLVLVAVPDDALPALITGLAETGNVHPGQFWCHPAGRFGIGVLDPATRMGALPLALHPVMTFTGTSLDLARLSDCPFGVTAPDVLRPVAEALVVEMGGEPFWVPEEHRSTYHAALAYGSNYLITLVAQCLDLLRHAGIDDPQRLVAPLLSASLDNALRMGDSALTGPVARGDAASVAAHVEAIERVSSEAAIAYRALGRLTADRAVGAGLLRAGDAEALLEVLGDGSGR</sequence>
<organism evidence="3">
    <name type="scientific">freshwater metagenome</name>
    <dbReference type="NCBI Taxonomy" id="449393"/>
    <lineage>
        <taxon>unclassified sequences</taxon>
        <taxon>metagenomes</taxon>
        <taxon>ecological metagenomes</taxon>
    </lineage>
</organism>
<dbReference type="InterPro" id="IPR037108">
    <property type="entry name" value="TM1727-like_C_sf"/>
</dbReference>
<evidence type="ECO:0000259" key="2">
    <source>
        <dbReference type="Pfam" id="PF10728"/>
    </source>
</evidence>
<dbReference type="InterPro" id="IPR008927">
    <property type="entry name" value="6-PGluconate_DH-like_C_sf"/>
</dbReference>
<reference evidence="3" key="1">
    <citation type="submission" date="2020-05" db="EMBL/GenBank/DDBJ databases">
        <authorList>
            <person name="Chiriac C."/>
            <person name="Salcher M."/>
            <person name="Ghai R."/>
            <person name="Kavagutti S V."/>
        </authorList>
    </citation>
    <scope>NUCLEOTIDE SEQUENCE</scope>
</reference>
<dbReference type="Gene3D" id="3.40.50.720">
    <property type="entry name" value="NAD(P)-binding Rossmann-like Domain"/>
    <property type="match status" value="1"/>
</dbReference>
<proteinExistence type="predicted"/>
<dbReference type="PANTHER" id="PTHR40459">
    <property type="entry name" value="CONSERVED HYPOTHETICAL ALANINE AND LEUCINE RICH PROTEIN"/>
    <property type="match status" value="1"/>
</dbReference>
<feature type="domain" description="Putative oxidoreductase/dehydrogenase Rossmann-like" evidence="1">
    <location>
        <begin position="4"/>
        <end position="125"/>
    </location>
</feature>
<dbReference type="InterPro" id="IPR036291">
    <property type="entry name" value="NAD(P)-bd_dom_sf"/>
</dbReference>
<dbReference type="Pfam" id="PF10728">
    <property type="entry name" value="DUF2520"/>
    <property type="match status" value="1"/>
</dbReference>
<evidence type="ECO:0000313" key="4">
    <source>
        <dbReference type="EMBL" id="CAB4988655.1"/>
    </source>
</evidence>
<dbReference type="PANTHER" id="PTHR40459:SF1">
    <property type="entry name" value="CONSERVED HYPOTHETICAL ALANINE AND LEUCINE RICH PROTEIN"/>
    <property type="match status" value="1"/>
</dbReference>
<dbReference type="SUPFAM" id="SSF48179">
    <property type="entry name" value="6-phosphogluconate dehydrogenase C-terminal domain-like"/>
    <property type="match status" value="1"/>
</dbReference>
<dbReference type="SUPFAM" id="SSF51735">
    <property type="entry name" value="NAD(P)-binding Rossmann-fold domains"/>
    <property type="match status" value="1"/>
</dbReference>
<evidence type="ECO:0000313" key="3">
    <source>
        <dbReference type="EMBL" id="CAB4748365.1"/>
    </source>
</evidence>